<organism evidence="2 3">
    <name type="scientific">Phytophthora oleae</name>
    <dbReference type="NCBI Taxonomy" id="2107226"/>
    <lineage>
        <taxon>Eukaryota</taxon>
        <taxon>Sar</taxon>
        <taxon>Stramenopiles</taxon>
        <taxon>Oomycota</taxon>
        <taxon>Peronosporomycetes</taxon>
        <taxon>Peronosporales</taxon>
        <taxon>Peronosporaceae</taxon>
        <taxon>Phytophthora</taxon>
    </lineage>
</organism>
<accession>A0ABD3FQB1</accession>
<dbReference type="Proteomes" id="UP001632037">
    <property type="component" value="Unassembled WGS sequence"/>
</dbReference>
<name>A0ABD3FQB1_9STRA</name>
<feature type="region of interest" description="Disordered" evidence="1">
    <location>
        <begin position="1"/>
        <end position="26"/>
    </location>
</feature>
<feature type="compositionally biased region" description="Basic and acidic residues" evidence="1">
    <location>
        <begin position="1"/>
        <end position="10"/>
    </location>
</feature>
<gene>
    <name evidence="2" type="ORF">V7S43_005462</name>
</gene>
<reference evidence="2 3" key="1">
    <citation type="submission" date="2024-09" db="EMBL/GenBank/DDBJ databases">
        <title>Genome sequencing and assembly of Phytophthora oleae, isolate VK10A, causative agent of rot of olive drupes.</title>
        <authorList>
            <person name="Conti Taguali S."/>
            <person name="Riolo M."/>
            <person name="La Spada F."/>
            <person name="Cacciola S.O."/>
            <person name="Dionisio G."/>
        </authorList>
    </citation>
    <scope>NUCLEOTIDE SEQUENCE [LARGE SCALE GENOMIC DNA]</scope>
    <source>
        <strain evidence="2 3">VK10A</strain>
    </source>
</reference>
<proteinExistence type="predicted"/>
<sequence length="63" mass="6560">MGKGDPKDGSSLRARRGGRKRGVLQGSSLTTIPTINLCCEQHGSRGKGVTLCGPRPRVEAALA</sequence>
<dbReference type="EMBL" id="JBIMZQ010000009">
    <property type="protein sequence ID" value="KAL3669078.1"/>
    <property type="molecule type" value="Genomic_DNA"/>
</dbReference>
<dbReference type="AlphaFoldDB" id="A0ABD3FQB1"/>
<comment type="caution">
    <text evidence="2">The sequence shown here is derived from an EMBL/GenBank/DDBJ whole genome shotgun (WGS) entry which is preliminary data.</text>
</comment>
<evidence type="ECO:0000256" key="1">
    <source>
        <dbReference type="SAM" id="MobiDB-lite"/>
    </source>
</evidence>
<keyword evidence="3" id="KW-1185">Reference proteome</keyword>
<evidence type="ECO:0000313" key="3">
    <source>
        <dbReference type="Proteomes" id="UP001632037"/>
    </source>
</evidence>
<protein>
    <submittedName>
        <fullName evidence="2">Uncharacterized protein</fullName>
    </submittedName>
</protein>
<evidence type="ECO:0000313" key="2">
    <source>
        <dbReference type="EMBL" id="KAL3669078.1"/>
    </source>
</evidence>
<feature type="compositionally biased region" description="Basic residues" evidence="1">
    <location>
        <begin position="13"/>
        <end position="22"/>
    </location>
</feature>